<dbReference type="PATRIC" id="fig|1635277.3.peg.1957"/>
<dbReference type="PIRSF" id="PIRSF000428">
    <property type="entry name" value="P_Ac_trans"/>
    <property type="match status" value="1"/>
</dbReference>
<dbReference type="Gene3D" id="3.40.718.10">
    <property type="entry name" value="Isopropylmalate Dehydrogenase"/>
    <property type="match status" value="1"/>
</dbReference>
<dbReference type="Pfam" id="PF01515">
    <property type="entry name" value="PTA_PTB"/>
    <property type="match status" value="1"/>
</dbReference>
<comment type="similarity">
    <text evidence="1">Belongs to the phosphate acetyltransferase and butyryltransferase family.</text>
</comment>
<dbReference type="GO" id="GO:0016746">
    <property type="term" value="F:acyltransferase activity"/>
    <property type="evidence" value="ECO:0007669"/>
    <property type="project" value="UniProtKB-KW"/>
</dbReference>
<sequence length="297" mass="32771">MRFDDIVVKAKESKKVLSVACADDDTVIKACYDAYRENLCTPIFVGDKKKIEEIIEKNGLEEGLFEIVDEKDRAIACEKAVKLVRDEKADFLMKGFVDTSVLGKAVLNKEWGLRTGNLLSHVSLFEIDRYHKPFILTDSGFIIKPDLDMKVNIVNNAVTVMRKLGVTNPKVSILAAIEKVNPDMVETVDAQNLKKMNTEGKIKDCIVDGPLSFDVTVSKESAKHKKVESDVAGDADIMVVPDIACGNIMAKTMIYWTNCKFAGVIVGAKAPVVLISRSDNEKNKMMSIAFAASIGKF</sequence>
<comment type="caution">
    <text evidence="5">The sequence shown here is derived from an EMBL/GenBank/DDBJ whole genome shotgun (WGS) entry which is preliminary data.</text>
</comment>
<name>A0A117M6B2_UNCT6</name>
<evidence type="ECO:0000256" key="1">
    <source>
        <dbReference type="ARBA" id="ARBA00005656"/>
    </source>
</evidence>
<dbReference type="PANTHER" id="PTHR43356:SF2">
    <property type="entry name" value="PHOSPHATE ACETYLTRANSFERASE"/>
    <property type="match status" value="1"/>
</dbReference>
<dbReference type="InterPro" id="IPR050500">
    <property type="entry name" value="Phos_Acetyltrans/Butyryltrans"/>
</dbReference>
<keyword evidence="2 5" id="KW-0808">Transferase</keyword>
<evidence type="ECO:0000256" key="3">
    <source>
        <dbReference type="ARBA" id="ARBA00023315"/>
    </source>
</evidence>
<reference evidence="6" key="1">
    <citation type="journal article" date="2015" name="MBio">
        <title>Genome-Resolved Metagenomic Analysis Reveals Roles for Candidate Phyla and Other Microbial Community Members in Biogeochemical Transformations in Oil Reservoirs.</title>
        <authorList>
            <person name="Hu P."/>
            <person name="Tom L."/>
            <person name="Singh A."/>
            <person name="Thomas B.C."/>
            <person name="Baker B.J."/>
            <person name="Piceno Y.M."/>
            <person name="Andersen G.L."/>
            <person name="Banfield J.F."/>
        </authorList>
    </citation>
    <scope>NUCLEOTIDE SEQUENCE [LARGE SCALE GENOMIC DNA]</scope>
</reference>
<evidence type="ECO:0000313" key="5">
    <source>
        <dbReference type="EMBL" id="KUK86724.1"/>
    </source>
</evidence>
<dbReference type="InterPro" id="IPR002505">
    <property type="entry name" value="PTA_PTB"/>
</dbReference>
<proteinExistence type="inferred from homology"/>
<organism evidence="5 6">
    <name type="scientific">candidate division TA06 bacterium 34_109</name>
    <dbReference type="NCBI Taxonomy" id="1635277"/>
    <lineage>
        <taxon>Bacteria</taxon>
        <taxon>Bacteria division TA06</taxon>
    </lineage>
</organism>
<dbReference type="InterPro" id="IPR012147">
    <property type="entry name" value="P_Ac_Bu_trans"/>
</dbReference>
<evidence type="ECO:0000256" key="2">
    <source>
        <dbReference type="ARBA" id="ARBA00022679"/>
    </source>
</evidence>
<dbReference type="PANTHER" id="PTHR43356">
    <property type="entry name" value="PHOSPHATE ACETYLTRANSFERASE"/>
    <property type="match status" value="1"/>
</dbReference>
<keyword evidence="3" id="KW-0012">Acyltransferase</keyword>
<dbReference type="EMBL" id="LGGX01000013">
    <property type="protein sequence ID" value="KUK86724.1"/>
    <property type="molecule type" value="Genomic_DNA"/>
</dbReference>
<gene>
    <name evidence="5" type="ORF">XE03_1322</name>
</gene>
<dbReference type="AlphaFoldDB" id="A0A117M6B2"/>
<accession>A0A117M6B2</accession>
<dbReference type="SUPFAM" id="SSF53659">
    <property type="entry name" value="Isocitrate/Isopropylmalate dehydrogenase-like"/>
    <property type="match status" value="1"/>
</dbReference>
<protein>
    <submittedName>
        <fullName evidence="5">Phosphate acetyl/butaryl transferase</fullName>
    </submittedName>
</protein>
<dbReference type="Proteomes" id="UP000053467">
    <property type="component" value="Unassembled WGS sequence"/>
</dbReference>
<evidence type="ECO:0000259" key="4">
    <source>
        <dbReference type="Pfam" id="PF01515"/>
    </source>
</evidence>
<dbReference type="NCBIfam" id="NF006045">
    <property type="entry name" value="PRK08190.1"/>
    <property type="match status" value="1"/>
</dbReference>
<feature type="domain" description="Phosphate acetyl/butaryl transferase" evidence="4">
    <location>
        <begin position="79"/>
        <end position="292"/>
    </location>
</feature>
<evidence type="ECO:0000313" key="6">
    <source>
        <dbReference type="Proteomes" id="UP000053467"/>
    </source>
</evidence>